<dbReference type="SMART" id="SM00881">
    <property type="entry name" value="CoA_binding"/>
    <property type="match status" value="1"/>
</dbReference>
<dbReference type="Gene3D" id="3.40.50.261">
    <property type="entry name" value="Succinyl-CoA synthetase domains"/>
    <property type="match status" value="2"/>
</dbReference>
<evidence type="ECO:0000256" key="4">
    <source>
        <dbReference type="PROSITE-ProRule" id="PRU00409"/>
    </source>
</evidence>
<dbReference type="Pfam" id="PF13607">
    <property type="entry name" value="Succ_CoA_lig"/>
    <property type="match status" value="1"/>
</dbReference>
<dbReference type="Pfam" id="PF19045">
    <property type="entry name" value="Ligase_CoA_2"/>
    <property type="match status" value="1"/>
</dbReference>
<dbReference type="RefSeq" id="WP_088570179.1">
    <property type="nucleotide sequence ID" value="NZ_FYEK01000003.1"/>
</dbReference>
<proteinExistence type="predicted"/>
<keyword evidence="6" id="KW-0808">Transferase</keyword>
<dbReference type="InterPro" id="IPR011761">
    <property type="entry name" value="ATP-grasp"/>
</dbReference>
<evidence type="ECO:0000256" key="2">
    <source>
        <dbReference type="ARBA" id="ARBA00022741"/>
    </source>
</evidence>
<dbReference type="GO" id="GO:0005524">
    <property type="term" value="F:ATP binding"/>
    <property type="evidence" value="ECO:0007669"/>
    <property type="project" value="UniProtKB-UniRule"/>
</dbReference>
<gene>
    <name evidence="6" type="ORF">SAMN02746019_00024180</name>
</gene>
<dbReference type="SUPFAM" id="SSF51735">
    <property type="entry name" value="NAD(P)-binding Rossmann-fold domains"/>
    <property type="match status" value="1"/>
</dbReference>
<dbReference type="Pfam" id="PF13380">
    <property type="entry name" value="CoA_binding_2"/>
    <property type="match status" value="1"/>
</dbReference>
<dbReference type="InterPro" id="IPR043938">
    <property type="entry name" value="Ligase_CoA_dom"/>
</dbReference>
<evidence type="ECO:0000256" key="3">
    <source>
        <dbReference type="ARBA" id="ARBA00022840"/>
    </source>
</evidence>
<protein>
    <submittedName>
        <fullName evidence="6">Acetyltransferase</fullName>
    </submittedName>
</protein>
<dbReference type="GO" id="GO:0016740">
    <property type="term" value="F:transferase activity"/>
    <property type="evidence" value="ECO:0007669"/>
    <property type="project" value="UniProtKB-KW"/>
</dbReference>
<dbReference type="GO" id="GO:0046872">
    <property type="term" value="F:metal ion binding"/>
    <property type="evidence" value="ECO:0007669"/>
    <property type="project" value="InterPro"/>
</dbReference>
<evidence type="ECO:0000313" key="6">
    <source>
        <dbReference type="EMBL" id="SNB53154.1"/>
    </source>
</evidence>
<dbReference type="InterPro" id="IPR013815">
    <property type="entry name" value="ATP_grasp_subdomain_1"/>
</dbReference>
<keyword evidence="3 4" id="KW-0067">ATP-binding</keyword>
<dbReference type="GO" id="GO:0043758">
    <property type="term" value="F:acetate-CoA ligase (ADP-forming) activity"/>
    <property type="evidence" value="ECO:0007669"/>
    <property type="project" value="InterPro"/>
</dbReference>
<evidence type="ECO:0000259" key="5">
    <source>
        <dbReference type="PROSITE" id="PS50975"/>
    </source>
</evidence>
<keyword evidence="7" id="KW-1185">Reference proteome</keyword>
<dbReference type="InParanoid" id="A0A212Q1N6"/>
<dbReference type="Gene3D" id="3.30.470.20">
    <property type="entry name" value="ATP-grasp fold, B domain"/>
    <property type="match status" value="1"/>
</dbReference>
<keyword evidence="2 4" id="KW-0547">Nucleotide-binding</keyword>
<dbReference type="InterPro" id="IPR036291">
    <property type="entry name" value="NAD(P)-bd_dom_sf"/>
</dbReference>
<dbReference type="AlphaFoldDB" id="A0A212Q1N6"/>
<dbReference type="SUPFAM" id="SSF52210">
    <property type="entry name" value="Succinyl-CoA synthetase domains"/>
    <property type="match status" value="2"/>
</dbReference>
<dbReference type="PANTHER" id="PTHR43334">
    <property type="entry name" value="ACETATE--COA LIGASE [ADP-FORMING]"/>
    <property type="match status" value="1"/>
</dbReference>
<accession>A0A212Q1N6</accession>
<feature type="domain" description="ATP-grasp" evidence="5">
    <location>
        <begin position="492"/>
        <end position="528"/>
    </location>
</feature>
<dbReference type="Proteomes" id="UP000197025">
    <property type="component" value="Unassembled WGS sequence"/>
</dbReference>
<dbReference type="InterPro" id="IPR051538">
    <property type="entry name" value="Acyl-CoA_Synth/Transferase"/>
</dbReference>
<dbReference type="SUPFAM" id="SSF56059">
    <property type="entry name" value="Glutathione synthetase ATP-binding domain-like"/>
    <property type="match status" value="1"/>
</dbReference>
<dbReference type="InterPro" id="IPR003781">
    <property type="entry name" value="CoA-bd"/>
</dbReference>
<dbReference type="PROSITE" id="PS50975">
    <property type="entry name" value="ATP_GRASP"/>
    <property type="match status" value="1"/>
</dbReference>
<name>A0A212Q1N6_9CHLR</name>
<evidence type="ECO:0000256" key="1">
    <source>
        <dbReference type="ARBA" id="ARBA00022598"/>
    </source>
</evidence>
<dbReference type="InterPro" id="IPR032875">
    <property type="entry name" value="Succ_CoA_lig_flav_dom"/>
</dbReference>
<dbReference type="EMBL" id="FYEK01000003">
    <property type="protein sequence ID" value="SNB53154.1"/>
    <property type="molecule type" value="Genomic_DNA"/>
</dbReference>
<dbReference type="Gene3D" id="3.40.50.720">
    <property type="entry name" value="NAD(P)-binding Rossmann-like Domain"/>
    <property type="match status" value="1"/>
</dbReference>
<dbReference type="OrthoDB" id="9807426at2"/>
<keyword evidence="1" id="KW-0436">Ligase</keyword>
<dbReference type="InterPro" id="IPR016102">
    <property type="entry name" value="Succinyl-CoA_synth-like"/>
</dbReference>
<organism evidence="6 7">
    <name type="scientific">Thermoflexus hugenholtzii JAD2</name>
    <dbReference type="NCBI Taxonomy" id="877466"/>
    <lineage>
        <taxon>Bacteria</taxon>
        <taxon>Bacillati</taxon>
        <taxon>Chloroflexota</taxon>
        <taxon>Thermoflexia</taxon>
        <taxon>Thermoflexales</taxon>
        <taxon>Thermoflexaceae</taxon>
        <taxon>Thermoflexus</taxon>
    </lineage>
</organism>
<sequence>MDDPLAPFWNARGIALVGASAQPVKLSYGVLHNLVRSGYPGRIYPVNPRGGEILGLPVYRSLAEVPDPVDLAILMVPAEQSVAALEACGRRGIRAAVLVASGFAERGGEGREREEALRAIARRYGLRFIGPNAVGLIDTRIPLNTTFIHRMPEPGPVGLVSHSGAVCGGLLDWGAAVGIGFSRVISLGNQADIDLADALLSLMADPFTQVVAAYVEGICGGRRFLEAARRVSERKPLVILRAGRTPEGARAVASHTGALALPERIFRAVAHAVGAIVVDSLEALMDAALVLAMQPPPPGPRAVILTNAGGPAAIGADHLARSGFQLASLSMDTQEALRKVVPPQAFTGNPVDLMGGPQPSHYAQALEVLLRAPEVDAVMALFVPQAVTSAREVAEAIGHAASGSPRPVVGVIFGGTEALAAARVLHRAGVPHFLTPCRAAFALGVLREWAEIRRRLQAPIASAQPIDRGCATAVLQEAIAWGKDRLDPQAGAKLAAAWGLPVPPSGLAATPEEAIALAERIGYPVALKRVAPGLVHKSAAGGVILNLRKPDEVRDAFSRLIRPGEYALIQRMAPSGLELIIGAYRDPLFGPVVMFGAGGVEAELREDVTFRLVPFSEAEAEAMLEETAIGRRLLQGSREGRLERPERVLEILRQVGGMMQEHPEIAEIDLNPLIVGRPGEGVHAVDVRVILVREGPVPEAVLSFRG</sequence>
<dbReference type="PANTHER" id="PTHR43334:SF1">
    <property type="entry name" value="3-HYDROXYPROPIONATE--COA LIGASE [ADP-FORMING]"/>
    <property type="match status" value="1"/>
</dbReference>
<dbReference type="Pfam" id="PF13549">
    <property type="entry name" value="ATP-grasp_5"/>
    <property type="match status" value="1"/>
</dbReference>
<reference evidence="7" key="1">
    <citation type="submission" date="2017-06" db="EMBL/GenBank/DDBJ databases">
        <authorList>
            <person name="Varghese N."/>
            <person name="Submissions S."/>
        </authorList>
    </citation>
    <scope>NUCLEOTIDE SEQUENCE [LARGE SCALE GENOMIC DNA]</scope>
    <source>
        <strain evidence="7">JAD2</strain>
    </source>
</reference>
<dbReference type="Gene3D" id="3.30.1490.20">
    <property type="entry name" value="ATP-grasp fold, A domain"/>
    <property type="match status" value="1"/>
</dbReference>
<evidence type="ECO:0000313" key="7">
    <source>
        <dbReference type="Proteomes" id="UP000197025"/>
    </source>
</evidence>